<dbReference type="InterPro" id="IPR029032">
    <property type="entry name" value="AhpD-like"/>
</dbReference>
<dbReference type="OrthoDB" id="104509at2759"/>
<dbReference type="GeneID" id="25303137"/>
<dbReference type="RefSeq" id="XP_013288205.1">
    <property type="nucleotide sequence ID" value="XM_013432751.1"/>
</dbReference>
<dbReference type="EMBL" id="KN846970">
    <property type="protein sequence ID" value="KIW84397.1"/>
    <property type="molecule type" value="Genomic_DNA"/>
</dbReference>
<dbReference type="PANTHER" id="PTHR33570">
    <property type="entry name" value="4-CARBOXYMUCONOLACTONE DECARBOXYLASE FAMILY PROTEIN"/>
    <property type="match status" value="1"/>
</dbReference>
<accession>A0A0D2FCQ8</accession>
<dbReference type="InterPro" id="IPR003779">
    <property type="entry name" value="CMD-like"/>
</dbReference>
<protein>
    <recommendedName>
        <fullName evidence="1">Carboxymuconolactone decarboxylase-like domain-containing protein</fullName>
    </recommendedName>
</protein>
<name>A0A0D2FCQ8_9EURO</name>
<keyword evidence="3" id="KW-1185">Reference proteome</keyword>
<dbReference type="InterPro" id="IPR052512">
    <property type="entry name" value="4CMD/NDH-1_regulator"/>
</dbReference>
<evidence type="ECO:0000313" key="3">
    <source>
        <dbReference type="Proteomes" id="UP000053029"/>
    </source>
</evidence>
<dbReference type="Gene3D" id="1.20.1290.10">
    <property type="entry name" value="AhpD-like"/>
    <property type="match status" value="1"/>
</dbReference>
<dbReference type="STRING" id="1442368.A0A0D2FCQ8"/>
<evidence type="ECO:0000313" key="2">
    <source>
        <dbReference type="EMBL" id="KIW84397.1"/>
    </source>
</evidence>
<dbReference type="AlphaFoldDB" id="A0A0D2FCQ8"/>
<organism evidence="2 3">
    <name type="scientific">Fonsecaea pedrosoi CBS 271.37</name>
    <dbReference type="NCBI Taxonomy" id="1442368"/>
    <lineage>
        <taxon>Eukaryota</taxon>
        <taxon>Fungi</taxon>
        <taxon>Dikarya</taxon>
        <taxon>Ascomycota</taxon>
        <taxon>Pezizomycotina</taxon>
        <taxon>Eurotiomycetes</taxon>
        <taxon>Chaetothyriomycetidae</taxon>
        <taxon>Chaetothyriales</taxon>
        <taxon>Herpotrichiellaceae</taxon>
        <taxon>Fonsecaea</taxon>
    </lineage>
</organism>
<reference evidence="2 3" key="1">
    <citation type="submission" date="2015-01" db="EMBL/GenBank/DDBJ databases">
        <title>The Genome Sequence of Fonsecaea pedrosoi CBS 271.37.</title>
        <authorList>
            <consortium name="The Broad Institute Genomics Platform"/>
            <person name="Cuomo C."/>
            <person name="de Hoog S."/>
            <person name="Gorbushina A."/>
            <person name="Stielow B."/>
            <person name="Teixiera M."/>
            <person name="Abouelleil A."/>
            <person name="Chapman S.B."/>
            <person name="Priest M."/>
            <person name="Young S.K."/>
            <person name="Wortman J."/>
            <person name="Nusbaum C."/>
            <person name="Birren B."/>
        </authorList>
    </citation>
    <scope>NUCLEOTIDE SEQUENCE [LARGE SCALE GENOMIC DNA]</scope>
    <source>
        <strain evidence="2 3">CBS 271.37</strain>
    </source>
</reference>
<feature type="domain" description="Carboxymuconolactone decarboxylase-like" evidence="1">
    <location>
        <begin position="54"/>
        <end position="133"/>
    </location>
</feature>
<evidence type="ECO:0000259" key="1">
    <source>
        <dbReference type="Pfam" id="PF02627"/>
    </source>
</evidence>
<proteinExistence type="predicted"/>
<gene>
    <name evidence="2" type="ORF">Z517_03647</name>
</gene>
<sequence>MASEPDTKLAVGAKMRNEFFGSKHLEELRRDAVSGQPYSPFVWKDDIFTKTASEFISEVCFSSYSRPGLKFRERSLMNIAMLVALNRAPELKIHLRAALHNGISEEELCEACRHTMVYCGVPAGRDALKAASEVVTALKDSGELP</sequence>
<dbReference type="Pfam" id="PF02627">
    <property type="entry name" value="CMD"/>
    <property type="match status" value="1"/>
</dbReference>
<dbReference type="SUPFAM" id="SSF69118">
    <property type="entry name" value="AhpD-like"/>
    <property type="match status" value="1"/>
</dbReference>
<dbReference type="PANTHER" id="PTHR33570:SF2">
    <property type="entry name" value="CARBOXYMUCONOLACTONE DECARBOXYLASE-LIKE DOMAIN-CONTAINING PROTEIN"/>
    <property type="match status" value="1"/>
</dbReference>
<dbReference type="VEuPathDB" id="FungiDB:Z517_03647"/>
<dbReference type="HOGENOM" id="CLU_070025_3_2_1"/>
<dbReference type="Proteomes" id="UP000053029">
    <property type="component" value="Unassembled WGS sequence"/>
</dbReference>
<dbReference type="GO" id="GO:0051920">
    <property type="term" value="F:peroxiredoxin activity"/>
    <property type="evidence" value="ECO:0007669"/>
    <property type="project" value="InterPro"/>
</dbReference>